<evidence type="ECO:0000313" key="3">
    <source>
        <dbReference type="Proteomes" id="UP001146120"/>
    </source>
</evidence>
<reference evidence="2" key="2">
    <citation type="journal article" date="2023" name="Microbiol Resour">
        <title>Decontamination and Annotation of the Draft Genome Sequence of the Oomycete Lagenidium giganteum ARSEF 373.</title>
        <authorList>
            <person name="Morgan W.R."/>
            <person name="Tartar A."/>
        </authorList>
    </citation>
    <scope>NUCLEOTIDE SEQUENCE</scope>
    <source>
        <strain evidence="2">ARSEF 373</strain>
    </source>
</reference>
<dbReference type="Proteomes" id="UP001146120">
    <property type="component" value="Unassembled WGS sequence"/>
</dbReference>
<feature type="transmembrane region" description="Helical" evidence="1">
    <location>
        <begin position="140"/>
        <end position="162"/>
    </location>
</feature>
<keyword evidence="1" id="KW-1133">Transmembrane helix</keyword>
<comment type="caution">
    <text evidence="2">The sequence shown here is derived from an EMBL/GenBank/DDBJ whole genome shotgun (WGS) entry which is preliminary data.</text>
</comment>
<reference evidence="2" key="1">
    <citation type="submission" date="2022-11" db="EMBL/GenBank/DDBJ databases">
        <authorList>
            <person name="Morgan W.R."/>
            <person name="Tartar A."/>
        </authorList>
    </citation>
    <scope>NUCLEOTIDE SEQUENCE</scope>
    <source>
        <strain evidence="2">ARSEF 373</strain>
    </source>
</reference>
<keyword evidence="1" id="KW-0472">Membrane</keyword>
<evidence type="ECO:0000313" key="2">
    <source>
        <dbReference type="EMBL" id="DAZ99358.1"/>
    </source>
</evidence>
<feature type="transmembrane region" description="Helical" evidence="1">
    <location>
        <begin position="230"/>
        <end position="254"/>
    </location>
</feature>
<feature type="transmembrane region" description="Helical" evidence="1">
    <location>
        <begin position="201"/>
        <end position="218"/>
    </location>
</feature>
<accession>A0AAV2Z185</accession>
<feature type="transmembrane region" description="Helical" evidence="1">
    <location>
        <begin position="274"/>
        <end position="295"/>
    </location>
</feature>
<name>A0AAV2Z185_9STRA</name>
<protein>
    <submittedName>
        <fullName evidence="2">Uncharacterized protein</fullName>
    </submittedName>
</protein>
<organism evidence="2 3">
    <name type="scientific">Lagenidium giganteum</name>
    <dbReference type="NCBI Taxonomy" id="4803"/>
    <lineage>
        <taxon>Eukaryota</taxon>
        <taxon>Sar</taxon>
        <taxon>Stramenopiles</taxon>
        <taxon>Oomycota</taxon>
        <taxon>Peronosporomycetes</taxon>
        <taxon>Pythiales</taxon>
        <taxon>Pythiaceae</taxon>
    </lineage>
</organism>
<dbReference type="AlphaFoldDB" id="A0AAV2Z185"/>
<keyword evidence="1" id="KW-0812">Transmembrane</keyword>
<gene>
    <name evidence="2" type="ORF">N0F65_005209</name>
</gene>
<feature type="transmembrane region" description="Helical" evidence="1">
    <location>
        <begin position="36"/>
        <end position="56"/>
    </location>
</feature>
<dbReference type="EMBL" id="DAKRPA010000085">
    <property type="protein sequence ID" value="DAZ99358.1"/>
    <property type="molecule type" value="Genomic_DNA"/>
</dbReference>
<evidence type="ECO:0000256" key="1">
    <source>
        <dbReference type="SAM" id="Phobius"/>
    </source>
</evidence>
<proteinExistence type="predicted"/>
<keyword evidence="3" id="KW-1185">Reference proteome</keyword>
<sequence length="306" mass="34017">MAKARKTAKGVAKAKAAPNAVNAARKKKTEVVREEAPWVCTTFLPNIVVVGVAFAAVWWEYTTNPTFTHSSELSTFLKHCFIVFVCFAVRRQLLPLFLPPQKKQTLWRVVKSEIQGVVAAILANCAGTSVINPLCGSAPQYASTVNAVIPIYAGTAVLVGVLQLPIPALQLVIGFCVGWLKAMTIAKLVVQWQAEADAHPVSFFLIMTSNLFASGFAVQFMGHYLRTSRIFCVSMGLIWDVVRIMLIAGSMGLVAHTANHFMTQEERQMEAFTLYFLVAWYTFNKYWKAPLVYLFTLPFTRKEKQA</sequence>
<feature type="transmembrane region" description="Helical" evidence="1">
    <location>
        <begin position="169"/>
        <end position="189"/>
    </location>
</feature>